<comment type="caution">
    <text evidence="1">The sequence shown here is derived from an EMBL/GenBank/DDBJ whole genome shotgun (WGS) entry which is preliminary data.</text>
</comment>
<reference evidence="1" key="1">
    <citation type="submission" date="2023-10" db="EMBL/GenBank/DDBJ databases">
        <authorList>
            <person name="Hackl T."/>
        </authorList>
    </citation>
    <scope>NUCLEOTIDE SEQUENCE</scope>
</reference>
<sequence>MAQDGGADEPMVINQGRAGLKQSLHHPNAGRSATNATIPAVSEAQRGGVEEQTTLKKDLANLVKEGALEEVVQIVHRYAAIEAQKATEANANTAMITTENRNTEAITRDELNRSIEATFQRFMPKTPQAVPGTT</sequence>
<evidence type="ECO:0000313" key="2">
    <source>
        <dbReference type="Proteomes" id="UP001295740"/>
    </source>
</evidence>
<organism evidence="1 2">
    <name type="scientific">Anthostomella pinea</name>
    <dbReference type="NCBI Taxonomy" id="933095"/>
    <lineage>
        <taxon>Eukaryota</taxon>
        <taxon>Fungi</taxon>
        <taxon>Dikarya</taxon>
        <taxon>Ascomycota</taxon>
        <taxon>Pezizomycotina</taxon>
        <taxon>Sordariomycetes</taxon>
        <taxon>Xylariomycetidae</taxon>
        <taxon>Xylariales</taxon>
        <taxon>Xylariaceae</taxon>
        <taxon>Anthostomella</taxon>
    </lineage>
</organism>
<dbReference type="Proteomes" id="UP001295740">
    <property type="component" value="Unassembled WGS sequence"/>
</dbReference>
<keyword evidence="2" id="KW-1185">Reference proteome</keyword>
<proteinExistence type="predicted"/>
<evidence type="ECO:0000313" key="1">
    <source>
        <dbReference type="EMBL" id="CAJ2507585.1"/>
    </source>
</evidence>
<name>A0AAI8VNJ7_9PEZI</name>
<protein>
    <submittedName>
        <fullName evidence="1">Uu.00g087710.m01.CDS01</fullName>
    </submittedName>
</protein>
<accession>A0AAI8VNJ7</accession>
<dbReference type="AlphaFoldDB" id="A0AAI8VNJ7"/>
<gene>
    <name evidence="1" type="ORF">KHLLAP_LOCUS8053</name>
</gene>
<dbReference type="EMBL" id="CAUWAG010000010">
    <property type="protein sequence ID" value="CAJ2507585.1"/>
    <property type="molecule type" value="Genomic_DNA"/>
</dbReference>